<dbReference type="EMBL" id="CP058609">
    <property type="protein sequence ID" value="QLG73553.1"/>
    <property type="molecule type" value="Genomic_DNA"/>
</dbReference>
<dbReference type="InterPro" id="IPR020401">
    <property type="entry name" value="mRNA_transport_factor_GFD1"/>
</dbReference>
<dbReference type="Pfam" id="PF17331">
    <property type="entry name" value="GFD1"/>
    <property type="match status" value="1"/>
</dbReference>
<reference evidence="3 4" key="1">
    <citation type="submission" date="2020-07" db="EMBL/GenBank/DDBJ databases">
        <title>The yeast mating-type switching endonuclease HO is a domesticated member of an unorthodox homing genetic element family.</title>
        <authorList>
            <person name="Coughlan A.Y."/>
            <person name="Lombardi L."/>
            <person name="Braun-Galleani S."/>
            <person name="Martos A.R."/>
            <person name="Galeote V."/>
            <person name="Bigey F."/>
            <person name="Dequin S."/>
            <person name="Byrne K.P."/>
            <person name="Wolfe K.H."/>
        </authorList>
    </citation>
    <scope>NUCLEOTIDE SEQUENCE [LARGE SCALE GENOMIC DNA]</scope>
    <source>
        <strain evidence="3 4">NRRL Y-6702</strain>
    </source>
</reference>
<evidence type="ECO:0000256" key="1">
    <source>
        <dbReference type="SAM" id="Coils"/>
    </source>
</evidence>
<proteinExistence type="predicted"/>
<name>A0A7H9B508_ZYGMR</name>
<feature type="compositionally biased region" description="Basic and acidic residues" evidence="2">
    <location>
        <begin position="48"/>
        <end position="60"/>
    </location>
</feature>
<feature type="region of interest" description="Disordered" evidence="2">
    <location>
        <begin position="1"/>
        <end position="103"/>
    </location>
</feature>
<dbReference type="Proteomes" id="UP000509704">
    <property type="component" value="Chromosome 6"/>
</dbReference>
<sequence>MVLASIWADAPSGSVEHSKKTQRKKPTSGKNKKSGTNRISSAPVTETSTEKKTFHEEKPKGRLVFSVKDVKIDKSTPASPRKGNNKKIDNATESNEKADKASKDKLEVLKKKIENQKKILQKAQHEKQQKALLEEFLNDDAKFDWGDEDEEDEIIEKLNNSLKV</sequence>
<keyword evidence="4" id="KW-1185">Reference proteome</keyword>
<feature type="compositionally biased region" description="Basic and acidic residues" evidence="2">
    <location>
        <begin position="86"/>
        <end position="103"/>
    </location>
</feature>
<dbReference type="AlphaFoldDB" id="A0A7H9B508"/>
<dbReference type="OrthoDB" id="4036638at2759"/>
<feature type="compositionally biased region" description="Polar residues" evidence="2">
    <location>
        <begin position="36"/>
        <end position="47"/>
    </location>
</feature>
<gene>
    <name evidence="3" type="ORF">HG535_0F00630</name>
</gene>
<keyword evidence="1" id="KW-0175">Coiled coil</keyword>
<feature type="compositionally biased region" description="Basic residues" evidence="2">
    <location>
        <begin position="20"/>
        <end position="35"/>
    </location>
</feature>
<accession>A0A7H9B508</accession>
<dbReference type="GeneID" id="59237313"/>
<dbReference type="KEGG" id="zmk:HG535_0F00630"/>
<evidence type="ECO:0000313" key="3">
    <source>
        <dbReference type="EMBL" id="QLG73553.1"/>
    </source>
</evidence>
<protein>
    <submittedName>
        <fullName evidence="3">Uncharacterized protein</fullName>
    </submittedName>
</protein>
<organism evidence="3 4">
    <name type="scientific">Zygotorulaspora mrakii</name>
    <name type="common">Zygosaccharomyces mrakii</name>
    <dbReference type="NCBI Taxonomy" id="42260"/>
    <lineage>
        <taxon>Eukaryota</taxon>
        <taxon>Fungi</taxon>
        <taxon>Dikarya</taxon>
        <taxon>Ascomycota</taxon>
        <taxon>Saccharomycotina</taxon>
        <taxon>Saccharomycetes</taxon>
        <taxon>Saccharomycetales</taxon>
        <taxon>Saccharomycetaceae</taxon>
        <taxon>Zygotorulaspora</taxon>
    </lineage>
</organism>
<evidence type="ECO:0000313" key="4">
    <source>
        <dbReference type="Proteomes" id="UP000509704"/>
    </source>
</evidence>
<evidence type="ECO:0000256" key="2">
    <source>
        <dbReference type="SAM" id="MobiDB-lite"/>
    </source>
</evidence>
<dbReference type="RefSeq" id="XP_037145280.1">
    <property type="nucleotide sequence ID" value="XM_037289385.1"/>
</dbReference>
<feature type="coiled-coil region" evidence="1">
    <location>
        <begin position="103"/>
        <end position="130"/>
    </location>
</feature>